<dbReference type="InterPro" id="IPR011669">
    <property type="entry name" value="DgcN-like"/>
</dbReference>
<feature type="domain" description="D-glutamate N-acetyltransferase-like N-terminal" evidence="2">
    <location>
        <begin position="44"/>
        <end position="133"/>
    </location>
</feature>
<protein>
    <submittedName>
        <fullName evidence="3">DUF1611 domain-containing protein</fullName>
    </submittedName>
</protein>
<dbReference type="PANTHER" id="PTHR40690">
    <property type="entry name" value="GLL3100 PROTEIN"/>
    <property type="match status" value="1"/>
</dbReference>
<dbReference type="AlphaFoldDB" id="A0A928VTD7"/>
<dbReference type="PANTHER" id="PTHR40690:SF1">
    <property type="entry name" value="DUF1611 DOMAIN-CONTAINING PROTEIN"/>
    <property type="match status" value="1"/>
</dbReference>
<name>A0A928VTD7_9CYAN</name>
<dbReference type="PIRSF" id="PIRSF026760">
    <property type="entry name" value="UCP026760"/>
    <property type="match status" value="1"/>
</dbReference>
<dbReference type="InterPro" id="IPR035086">
    <property type="entry name" value="DgcN-like_C"/>
</dbReference>
<evidence type="ECO:0000259" key="1">
    <source>
        <dbReference type="Pfam" id="PF07755"/>
    </source>
</evidence>
<dbReference type="RefSeq" id="WP_264327513.1">
    <property type="nucleotide sequence ID" value="NZ_JADEXQ010000119.1"/>
</dbReference>
<reference evidence="3" key="1">
    <citation type="submission" date="2020-10" db="EMBL/GenBank/DDBJ databases">
        <authorList>
            <person name="Castelo-Branco R."/>
            <person name="Eusebio N."/>
            <person name="Adriana R."/>
            <person name="Vieira A."/>
            <person name="Brugerolle De Fraissinette N."/>
            <person name="Rezende De Castro R."/>
            <person name="Schneider M.P."/>
            <person name="Vasconcelos V."/>
            <person name="Leao P.N."/>
        </authorList>
    </citation>
    <scope>NUCLEOTIDE SEQUENCE</scope>
    <source>
        <strain evidence="3">LEGE 11480</strain>
    </source>
</reference>
<evidence type="ECO:0000259" key="2">
    <source>
        <dbReference type="Pfam" id="PF17396"/>
    </source>
</evidence>
<proteinExistence type="predicted"/>
<gene>
    <name evidence="3" type="ORF">IQ266_23445</name>
</gene>
<dbReference type="Pfam" id="PF17396">
    <property type="entry name" value="DUF1611_N"/>
    <property type="match status" value="1"/>
</dbReference>
<feature type="domain" description="D-glutamate N-acetyltransferase-like C-terminal" evidence="1">
    <location>
        <begin position="140"/>
        <end position="338"/>
    </location>
</feature>
<organism evidence="3 4">
    <name type="scientific">Romeriopsis navalis LEGE 11480</name>
    <dbReference type="NCBI Taxonomy" id="2777977"/>
    <lineage>
        <taxon>Bacteria</taxon>
        <taxon>Bacillati</taxon>
        <taxon>Cyanobacteriota</taxon>
        <taxon>Cyanophyceae</taxon>
        <taxon>Leptolyngbyales</taxon>
        <taxon>Leptolyngbyaceae</taxon>
        <taxon>Romeriopsis</taxon>
        <taxon>Romeriopsis navalis</taxon>
    </lineage>
</organism>
<dbReference type="EMBL" id="JADEXQ010000119">
    <property type="protein sequence ID" value="MBE9032696.1"/>
    <property type="molecule type" value="Genomic_DNA"/>
</dbReference>
<keyword evidence="4" id="KW-1185">Reference proteome</keyword>
<dbReference type="InterPro" id="IPR035402">
    <property type="entry name" value="DgcN-like_N"/>
</dbReference>
<sequence length="345" mass="36118">MFTPTNRIAVLLHDGLRANPGKTGLALIRYRPEQIAVVIDQMSSGENFAQLTGIDVEVPIVASMADALIYQPDWLAIGIAPSGGSLPDAWFEDVRVAVESGVSIANGLHTQMAELPQLQTMRQPGQIIWDIRQEPLGLHIGTGAARQLRAKRVLAVGTDMNVGKMSACLELYRSAQAQGLRAKFLGTGQAGIMIAGGGIPLDAVRVDFAAGAVEQLVIQAGDDVDLLFVEGQGSLLHPGSTATLPLIRGGQPTHLILVHRAGQTTVRHLPHVPIPPLAQVVQLYEAVAQAGGAFAPVKVVGIALNTGHLDPVAADQAIAAVNAETGLPCTDVVRYGGDLLIGALT</sequence>
<evidence type="ECO:0000313" key="3">
    <source>
        <dbReference type="EMBL" id="MBE9032696.1"/>
    </source>
</evidence>
<dbReference type="Gene3D" id="3.40.50.300">
    <property type="entry name" value="P-loop containing nucleotide triphosphate hydrolases"/>
    <property type="match status" value="1"/>
</dbReference>
<dbReference type="InterPro" id="IPR027417">
    <property type="entry name" value="P-loop_NTPase"/>
</dbReference>
<comment type="caution">
    <text evidence="3">The sequence shown here is derived from an EMBL/GenBank/DDBJ whole genome shotgun (WGS) entry which is preliminary data.</text>
</comment>
<dbReference type="Gene3D" id="3.40.50.720">
    <property type="entry name" value="NAD(P)-binding Rossmann-like Domain"/>
    <property type="match status" value="1"/>
</dbReference>
<dbReference type="Pfam" id="PF07755">
    <property type="entry name" value="DUF1611"/>
    <property type="match status" value="1"/>
</dbReference>
<dbReference type="SUPFAM" id="SSF52540">
    <property type="entry name" value="P-loop containing nucleoside triphosphate hydrolases"/>
    <property type="match status" value="1"/>
</dbReference>
<accession>A0A928VTD7</accession>
<dbReference type="Proteomes" id="UP000625316">
    <property type="component" value="Unassembled WGS sequence"/>
</dbReference>
<evidence type="ECO:0000313" key="4">
    <source>
        <dbReference type="Proteomes" id="UP000625316"/>
    </source>
</evidence>